<evidence type="ECO:0000259" key="5">
    <source>
        <dbReference type="Pfam" id="PF13629"/>
    </source>
</evidence>
<comment type="caution">
    <text evidence="6">The sequence shown here is derived from an EMBL/GenBank/DDBJ whole genome shotgun (WGS) entry which is preliminary data.</text>
</comment>
<evidence type="ECO:0000256" key="2">
    <source>
        <dbReference type="SAM" id="MobiDB-lite"/>
    </source>
</evidence>
<sequence length="594" mass="60583">MPVLFRSSLGALAMALAAAAQPANAAVVRGGTPARTDAPTATTDLVKGNGMLVTLPAEMSDLFVADDKVADVQVRSPTQLWLFGRGVGETTLYATNKSGAVLWSTRARVADNLPLVGDTLRAVLRTAMPDAAITVTPLTNGVMLTGMVATPSDVAEAQRIVEAASSNDKLLVINRLKTATPMQVSLHVRIVEVSRTLSKAIGVNLLSRDNSGGLLFGVGRGNAGTIETITAADDPTGIGKGGTAYKINNKTGATTLGLAGRFLGMDLLASLDLAETDGLAVTLAEPNLTALSGETASFLAGGEIPIPLAGGLGTTGVQFKSYGVSLAFTPAVLSDGRISLRVRPEVSQLTNAGALSVGGYTVPALTTRRTETTVELGSGQSFVIGGLLQNNHNNSTDKAPFLGDLPILGALFRSNSFKKDETELVIVVTPYLVRPVDAAKIALPTDGYKAATDAARVLNGEPVAPPSGSPSSGDAGSAALAEPAAPDPSAPSEDAITAALPAPVELVIPQSFTLPPPDEIAPPDRPVSTPPLGATDSAAPEVPNQPARAGMSALPPPLGEPIGATPPLIYETLDPPEPQEARAPAVTTLAAGRM</sequence>
<reference evidence="6 7" key="1">
    <citation type="submission" date="2021-06" db="EMBL/GenBank/DDBJ databases">
        <title>Sphingomonas sp. XMGL2, whole genome shotgun sequencing project.</title>
        <authorList>
            <person name="Zhao G."/>
            <person name="Shen L."/>
        </authorList>
    </citation>
    <scope>NUCLEOTIDE SEQUENCE [LARGE SCALE GENOMIC DNA]</scope>
    <source>
        <strain evidence="6 7">XMGL2</strain>
    </source>
</reference>
<feature type="compositionally biased region" description="Pro residues" evidence="2">
    <location>
        <begin position="514"/>
        <end position="529"/>
    </location>
</feature>
<dbReference type="Proteomes" id="UP000776276">
    <property type="component" value="Unassembled WGS sequence"/>
</dbReference>
<dbReference type="PANTHER" id="PTHR30332">
    <property type="entry name" value="PROBABLE GENERAL SECRETION PATHWAY PROTEIN D"/>
    <property type="match status" value="1"/>
</dbReference>
<comment type="similarity">
    <text evidence="1">Belongs to the bacterial secretin family.</text>
</comment>
<feature type="chain" id="PRO_5047173136" evidence="3">
    <location>
        <begin position="26"/>
        <end position="594"/>
    </location>
</feature>
<protein>
    <submittedName>
        <fullName evidence="6">Pilus assembly protein N-terminal domain-containing protein</fullName>
    </submittedName>
</protein>
<evidence type="ECO:0000259" key="4">
    <source>
        <dbReference type="Pfam" id="PF00263"/>
    </source>
</evidence>
<dbReference type="PANTHER" id="PTHR30332:SF17">
    <property type="entry name" value="TYPE IV PILIATION SYSTEM PROTEIN DR_0774-RELATED"/>
    <property type="match status" value="1"/>
</dbReference>
<dbReference type="InterPro" id="IPR032789">
    <property type="entry name" value="T2SS-T3SS_pil_N"/>
</dbReference>
<dbReference type="RefSeq" id="WP_216326385.1">
    <property type="nucleotide sequence ID" value="NZ_JAHKRT010000008.1"/>
</dbReference>
<accession>A0ABS6BP29</accession>
<keyword evidence="3" id="KW-0732">Signal</keyword>
<feature type="region of interest" description="Disordered" evidence="2">
    <location>
        <begin position="510"/>
        <end position="594"/>
    </location>
</feature>
<gene>
    <name evidence="6" type="ORF">KOF26_14300</name>
</gene>
<dbReference type="InterPro" id="IPR004846">
    <property type="entry name" value="T2SS/T3SS_dom"/>
</dbReference>
<dbReference type="Pfam" id="PF13629">
    <property type="entry name" value="T2SS-T3SS_pil_N"/>
    <property type="match status" value="1"/>
</dbReference>
<feature type="domain" description="Pilus formation protein N-terminal" evidence="5">
    <location>
        <begin position="41"/>
        <end position="109"/>
    </location>
</feature>
<organism evidence="6 7">
    <name type="scientific">Sphingomonas quercus</name>
    <dbReference type="NCBI Taxonomy" id="2842451"/>
    <lineage>
        <taxon>Bacteria</taxon>
        <taxon>Pseudomonadati</taxon>
        <taxon>Pseudomonadota</taxon>
        <taxon>Alphaproteobacteria</taxon>
        <taxon>Sphingomonadales</taxon>
        <taxon>Sphingomonadaceae</taxon>
        <taxon>Sphingomonas</taxon>
    </lineage>
</organism>
<feature type="domain" description="Type II/III secretion system secretin-like" evidence="4">
    <location>
        <begin position="274"/>
        <end position="434"/>
    </location>
</feature>
<proteinExistence type="inferred from homology"/>
<name>A0ABS6BP29_9SPHN</name>
<feature type="region of interest" description="Disordered" evidence="2">
    <location>
        <begin position="459"/>
        <end position="494"/>
    </location>
</feature>
<dbReference type="EMBL" id="JAHKRT010000008">
    <property type="protein sequence ID" value="MBU3079029.1"/>
    <property type="molecule type" value="Genomic_DNA"/>
</dbReference>
<evidence type="ECO:0000256" key="1">
    <source>
        <dbReference type="RuleBase" id="RU004003"/>
    </source>
</evidence>
<evidence type="ECO:0000256" key="3">
    <source>
        <dbReference type="SAM" id="SignalP"/>
    </source>
</evidence>
<evidence type="ECO:0000313" key="6">
    <source>
        <dbReference type="EMBL" id="MBU3079029.1"/>
    </source>
</evidence>
<feature type="signal peptide" evidence="3">
    <location>
        <begin position="1"/>
        <end position="25"/>
    </location>
</feature>
<feature type="compositionally biased region" description="Low complexity" evidence="2">
    <location>
        <begin position="469"/>
        <end position="484"/>
    </location>
</feature>
<keyword evidence="7" id="KW-1185">Reference proteome</keyword>
<dbReference type="Pfam" id="PF00263">
    <property type="entry name" value="Secretin"/>
    <property type="match status" value="1"/>
</dbReference>
<evidence type="ECO:0000313" key="7">
    <source>
        <dbReference type="Proteomes" id="UP000776276"/>
    </source>
</evidence>
<dbReference type="InterPro" id="IPR050810">
    <property type="entry name" value="Bact_Secretion_Sys_Channel"/>
</dbReference>